<dbReference type="EMBL" id="BARV01012575">
    <property type="protein sequence ID" value="GAI05320.1"/>
    <property type="molecule type" value="Genomic_DNA"/>
</dbReference>
<evidence type="ECO:0000313" key="1">
    <source>
        <dbReference type="EMBL" id="GAI05320.1"/>
    </source>
</evidence>
<dbReference type="AlphaFoldDB" id="X1LSD1"/>
<feature type="non-terminal residue" evidence="1">
    <location>
        <position position="1"/>
    </location>
</feature>
<name>X1LSD1_9ZZZZ</name>
<dbReference type="Gene3D" id="3.40.50.2000">
    <property type="entry name" value="Glycogen Phosphorylase B"/>
    <property type="match status" value="1"/>
</dbReference>
<sequence>FDLDLLSFLAKKLNNVSFFLIGSSRINLNPFKGIPNIYILGRKNFKELPKYLWNADIGIIPFKREAVVETISPIKLYEYMACGLPVISTEWEELKVIKPPALLAKNKDEFLLFLAETLKHSPDKTNNQLLLYI</sequence>
<dbReference type="Pfam" id="PF13692">
    <property type="entry name" value="Glyco_trans_1_4"/>
    <property type="match status" value="1"/>
</dbReference>
<reference evidence="1" key="1">
    <citation type="journal article" date="2014" name="Front. Microbiol.">
        <title>High frequency of phylogenetically diverse reductive dehalogenase-homologous genes in deep subseafloor sedimentary metagenomes.</title>
        <authorList>
            <person name="Kawai M."/>
            <person name="Futagami T."/>
            <person name="Toyoda A."/>
            <person name="Takaki Y."/>
            <person name="Nishi S."/>
            <person name="Hori S."/>
            <person name="Arai W."/>
            <person name="Tsubouchi T."/>
            <person name="Morono Y."/>
            <person name="Uchiyama I."/>
            <person name="Ito T."/>
            <person name="Fujiyama A."/>
            <person name="Inagaki F."/>
            <person name="Takami H."/>
        </authorList>
    </citation>
    <scope>NUCLEOTIDE SEQUENCE</scope>
    <source>
        <strain evidence="1">Expedition CK06-06</strain>
    </source>
</reference>
<comment type="caution">
    <text evidence="1">The sequence shown here is derived from an EMBL/GenBank/DDBJ whole genome shotgun (WGS) entry which is preliminary data.</text>
</comment>
<gene>
    <name evidence="1" type="ORF">S06H3_23218</name>
</gene>
<proteinExistence type="predicted"/>
<evidence type="ECO:0008006" key="2">
    <source>
        <dbReference type="Google" id="ProtNLM"/>
    </source>
</evidence>
<protein>
    <recommendedName>
        <fullName evidence="2">Glycosyl transferase family 1 domain-containing protein</fullName>
    </recommendedName>
</protein>
<organism evidence="1">
    <name type="scientific">marine sediment metagenome</name>
    <dbReference type="NCBI Taxonomy" id="412755"/>
    <lineage>
        <taxon>unclassified sequences</taxon>
        <taxon>metagenomes</taxon>
        <taxon>ecological metagenomes</taxon>
    </lineage>
</organism>
<dbReference type="SUPFAM" id="SSF53756">
    <property type="entry name" value="UDP-Glycosyltransferase/glycogen phosphorylase"/>
    <property type="match status" value="1"/>
</dbReference>
<accession>X1LSD1</accession>